<sequence>LLLQICAVPDHKAAKRELPGSGLAYNVRTSQFCFTVDLKYGSNRQQRQDRQNEVGS</sequence>
<organism evidence="1 2">
    <name type="scientific">Clarias magur</name>
    <name type="common">Asian catfish</name>
    <name type="synonym">Macropteronotus magur</name>
    <dbReference type="NCBI Taxonomy" id="1594786"/>
    <lineage>
        <taxon>Eukaryota</taxon>
        <taxon>Metazoa</taxon>
        <taxon>Chordata</taxon>
        <taxon>Craniata</taxon>
        <taxon>Vertebrata</taxon>
        <taxon>Euteleostomi</taxon>
        <taxon>Actinopterygii</taxon>
        <taxon>Neopterygii</taxon>
        <taxon>Teleostei</taxon>
        <taxon>Ostariophysi</taxon>
        <taxon>Siluriformes</taxon>
        <taxon>Clariidae</taxon>
        <taxon>Clarias</taxon>
    </lineage>
</organism>
<proteinExistence type="predicted"/>
<dbReference type="Proteomes" id="UP000727407">
    <property type="component" value="Unassembled WGS sequence"/>
</dbReference>
<name>A0A8J4XBC3_CLAMG</name>
<evidence type="ECO:0000313" key="1">
    <source>
        <dbReference type="EMBL" id="KAF5909316.1"/>
    </source>
</evidence>
<accession>A0A8J4XBC3</accession>
<keyword evidence="2" id="KW-1185">Reference proteome</keyword>
<evidence type="ECO:0000313" key="2">
    <source>
        <dbReference type="Proteomes" id="UP000727407"/>
    </source>
</evidence>
<dbReference type="AlphaFoldDB" id="A0A8J4XBC3"/>
<gene>
    <name evidence="1" type="ORF">DAT39_000860</name>
</gene>
<reference evidence="1" key="1">
    <citation type="submission" date="2020-07" db="EMBL/GenBank/DDBJ databases">
        <title>Clarias magur genome sequencing, assembly and annotation.</title>
        <authorList>
            <person name="Kushwaha B."/>
            <person name="Kumar R."/>
            <person name="Das P."/>
            <person name="Joshi C.G."/>
            <person name="Kumar D."/>
            <person name="Nagpure N.S."/>
            <person name="Pandey M."/>
            <person name="Agarwal S."/>
            <person name="Srivastava S."/>
            <person name="Singh M."/>
            <person name="Sahoo L."/>
            <person name="Jayasankar P."/>
            <person name="Meher P.K."/>
            <person name="Koringa P.G."/>
            <person name="Iquebal M.A."/>
            <person name="Das S.P."/>
            <person name="Bit A."/>
            <person name="Patnaik S."/>
            <person name="Patel N."/>
            <person name="Shah T.M."/>
            <person name="Hinsu A."/>
            <person name="Jena J.K."/>
        </authorList>
    </citation>
    <scope>NUCLEOTIDE SEQUENCE</scope>
    <source>
        <strain evidence="1">CIFAMagur01</strain>
        <tissue evidence="1">Testis</tissue>
    </source>
</reference>
<feature type="non-terminal residue" evidence="1">
    <location>
        <position position="1"/>
    </location>
</feature>
<feature type="non-terminal residue" evidence="1">
    <location>
        <position position="56"/>
    </location>
</feature>
<dbReference type="EMBL" id="QNUK01000005">
    <property type="protein sequence ID" value="KAF5909316.1"/>
    <property type="molecule type" value="Genomic_DNA"/>
</dbReference>
<protein>
    <submittedName>
        <fullName evidence="1">Uncharacterized protein</fullName>
    </submittedName>
</protein>
<comment type="caution">
    <text evidence="1">The sequence shown here is derived from an EMBL/GenBank/DDBJ whole genome shotgun (WGS) entry which is preliminary data.</text>
</comment>